<dbReference type="SUPFAM" id="SSF52129">
    <property type="entry name" value="Caspase-like"/>
    <property type="match status" value="1"/>
</dbReference>
<sequence>MNAGKTYVLVIAVENYHESKNFDTVDFAEKDARDFIEAFKNLSLEDKSVFTELINDKATLSNIIQEIKKISKIAQKDDRIIIYFAGHGFYEDNENLLAPVDAKKTAKKETCASIEVILGHLKKSASTQKILFFDCCHSGFEGGGSIRAAADSFEIDELIYRFREEQFVAGFASCQNHQTSVSNATLKNGVWTHFLIKALTGKATGIYDKGLLFSDHLQDYLNKNTAEFVKFNTVKKLDQTPVKFGTETGRFIIANLNPIFEAQVKKAENTDIALRKVSLLGEEIDAVKKLSGFQNGSHKVPKFVTHSTKNFVRGIAADLIKEEINDLSKKIRANINYKRNDIRATLDSGSGSIETPHFDYSITVEQSEDDPGDYLLIRRLENLTDPSLASSPALSKIFSSHFDKLSFETEKEININDLIDRIEDLNDPAIKVDYDDADLSSCQIKIEGLDYEIEVDPSSINIIYGYQTSPGNLVLAFQKTRKALQQNPELRLLE</sequence>
<protein>
    <submittedName>
        <fullName evidence="2">Caspase family protein</fullName>
    </submittedName>
</protein>
<name>A0A411DH69_CHRID</name>
<dbReference type="InterPro" id="IPR011600">
    <property type="entry name" value="Pept_C14_caspase"/>
</dbReference>
<evidence type="ECO:0000313" key="2">
    <source>
        <dbReference type="EMBL" id="QBA19744.1"/>
    </source>
</evidence>
<evidence type="ECO:0000259" key="1">
    <source>
        <dbReference type="Pfam" id="PF00656"/>
    </source>
</evidence>
<dbReference type="AlphaFoldDB" id="A0A411DH69"/>
<dbReference type="InterPro" id="IPR052039">
    <property type="entry name" value="Caspase-related_regulators"/>
</dbReference>
<feature type="domain" description="Peptidase C14 caspase" evidence="1">
    <location>
        <begin position="7"/>
        <end position="242"/>
    </location>
</feature>
<dbReference type="PANTHER" id="PTHR22576">
    <property type="entry name" value="MUCOSA ASSOCIATED LYMPHOID TISSUE LYMPHOMA TRANSLOCATION PROTEIN 1/PARACASPASE"/>
    <property type="match status" value="1"/>
</dbReference>
<proteinExistence type="predicted"/>
<dbReference type="PANTHER" id="PTHR22576:SF37">
    <property type="entry name" value="MUCOSA-ASSOCIATED LYMPHOID TISSUE LYMPHOMA TRANSLOCATION PROTEIN 1"/>
    <property type="match status" value="1"/>
</dbReference>
<dbReference type="GO" id="GO:0006508">
    <property type="term" value="P:proteolysis"/>
    <property type="evidence" value="ECO:0007669"/>
    <property type="project" value="InterPro"/>
</dbReference>
<dbReference type="Pfam" id="PF00656">
    <property type="entry name" value="Peptidase_C14"/>
    <property type="match status" value="1"/>
</dbReference>
<reference evidence="2" key="1">
    <citation type="submission" date="2019-01" db="EMBL/GenBank/DDBJ databases">
        <title>Whole Genome Sequencing for Putative Detection of Antimicrobial Resistance and Potential Virulence Factors in Chryseobacterium indologenes isolated from Nile Tilapia in Tanzania.</title>
        <authorList>
            <person name="Mwega E."/>
            <person name="Mutoloki S."/>
            <person name="Mugimba K."/>
            <person name="Colquhoun D."/>
            <person name="Mdegela R."/>
            <person name="Evensen O."/>
            <person name="Wasteson Y."/>
        </authorList>
    </citation>
    <scope>NUCLEOTIDE SEQUENCE [LARGE SCALE GENOMIC DNA]</scope>
    <source>
        <strain evidence="2">StR 01</strain>
    </source>
</reference>
<gene>
    <name evidence="2" type="ORF">EU348_00610</name>
</gene>
<dbReference type="GO" id="GO:0004197">
    <property type="term" value="F:cysteine-type endopeptidase activity"/>
    <property type="evidence" value="ECO:0007669"/>
    <property type="project" value="InterPro"/>
</dbReference>
<dbReference type="InterPro" id="IPR029030">
    <property type="entry name" value="Caspase-like_dom_sf"/>
</dbReference>
<organism evidence="2">
    <name type="scientific">Chryseobacterium indologenes</name>
    <name type="common">Flavobacterium indologenes</name>
    <dbReference type="NCBI Taxonomy" id="253"/>
    <lineage>
        <taxon>Bacteria</taxon>
        <taxon>Pseudomonadati</taxon>
        <taxon>Bacteroidota</taxon>
        <taxon>Flavobacteriia</taxon>
        <taxon>Flavobacteriales</taxon>
        <taxon>Weeksellaceae</taxon>
        <taxon>Chryseobacterium group</taxon>
        <taxon>Chryseobacterium</taxon>
    </lineage>
</organism>
<accession>A0A411DH69</accession>
<dbReference type="EMBL" id="CP035532">
    <property type="protein sequence ID" value="QBA19744.1"/>
    <property type="molecule type" value="Genomic_DNA"/>
</dbReference>
<dbReference type="Gene3D" id="3.40.50.1460">
    <property type="match status" value="1"/>
</dbReference>